<dbReference type="SUPFAM" id="SSF48452">
    <property type="entry name" value="TPR-like"/>
    <property type="match status" value="1"/>
</dbReference>
<dbReference type="Proteomes" id="UP000298213">
    <property type="component" value="Unassembled WGS sequence"/>
</dbReference>
<reference evidence="3 4" key="1">
    <citation type="submission" date="2019-03" db="EMBL/GenBank/DDBJ databases">
        <title>Genome sequence of Sphingomonas sp. 17J27-24.</title>
        <authorList>
            <person name="Kim M."/>
            <person name="Maeng S."/>
            <person name="Sathiyaraj S."/>
        </authorList>
    </citation>
    <scope>NUCLEOTIDE SEQUENCE [LARGE SCALE GENOMIC DNA]</scope>
    <source>
        <strain evidence="3 4">17J27-24</strain>
    </source>
</reference>
<gene>
    <name evidence="3" type="ORF">E2493_03220</name>
</gene>
<dbReference type="PANTHER" id="PTHR45588:SF1">
    <property type="entry name" value="WW DOMAIN-CONTAINING PROTEIN"/>
    <property type="match status" value="1"/>
</dbReference>
<evidence type="ECO:0000313" key="3">
    <source>
        <dbReference type="EMBL" id="TFI59853.1"/>
    </source>
</evidence>
<protein>
    <recommendedName>
        <fullName evidence="5">Tetratricopeptide repeat protein</fullName>
    </recommendedName>
</protein>
<keyword evidence="2" id="KW-0732">Signal</keyword>
<evidence type="ECO:0008006" key="5">
    <source>
        <dbReference type="Google" id="ProtNLM"/>
    </source>
</evidence>
<evidence type="ECO:0000256" key="2">
    <source>
        <dbReference type="SAM" id="SignalP"/>
    </source>
</evidence>
<evidence type="ECO:0000256" key="1">
    <source>
        <dbReference type="SAM" id="MobiDB-lite"/>
    </source>
</evidence>
<feature type="chain" id="PRO_5021272578" description="Tetratricopeptide repeat protein" evidence="2">
    <location>
        <begin position="19"/>
        <end position="526"/>
    </location>
</feature>
<organism evidence="3 4">
    <name type="scientific">Sphingomonas parva</name>
    <dbReference type="NCBI Taxonomy" id="2555898"/>
    <lineage>
        <taxon>Bacteria</taxon>
        <taxon>Pseudomonadati</taxon>
        <taxon>Pseudomonadota</taxon>
        <taxon>Alphaproteobacteria</taxon>
        <taxon>Sphingomonadales</taxon>
        <taxon>Sphingomonadaceae</taxon>
        <taxon>Sphingomonas</taxon>
    </lineage>
</organism>
<comment type="caution">
    <text evidence="3">The sequence shown here is derived from an EMBL/GenBank/DDBJ whole genome shotgun (WGS) entry which is preliminary data.</text>
</comment>
<dbReference type="Gene3D" id="1.25.40.10">
    <property type="entry name" value="Tetratricopeptide repeat domain"/>
    <property type="match status" value="1"/>
</dbReference>
<accession>A0A4Y8ZUZ5</accession>
<feature type="compositionally biased region" description="Low complexity" evidence="1">
    <location>
        <begin position="20"/>
        <end position="31"/>
    </location>
</feature>
<feature type="region of interest" description="Disordered" evidence="1">
    <location>
        <begin position="20"/>
        <end position="51"/>
    </location>
</feature>
<sequence length="526" mass="55594">MRRLSVLLLLTLGSPAAAQHTAAAPSPASKAEASHDGMTHADTAAPKTPQILPGYGSGGFPITTRVPEAQAFFDNGMQLAHAFAHKAAIAAMAEAVRLDPACAMCLWGLAWTSGPTINYGKSAAELAPLAAMANEAATLAKAEGTDRERALIAALQRRYKKGGGGKPGDTAFAKAMAKLASAHPADDSIAVITADAWLMTKAKTPNDWKRNAELAMPLLERVLNRRPDDTPAIHFYIHASEIAGVPARAEPYADRLGALAPKASHLVHMPSHTYYWVGRYQDAADANVRAVEIGIDNARALGLPPPDGVWGLPYHVHNVTFGLGGALQAGDAKTALALGRPLVERSQSRDDASSFSQVIAASGYFALARFADPEEVLKLPKPRLPVLAAAWHYARGEALARRGDAAGVKVEAEAIVGPAGAYDEGAKQGQQLAFIARRVLDGRAAMLENRPADAATAFRQAAEIQESEGFSLITDPPAWYYPVRSDLAAALLAAGERSAARKEAEAALAYRIKDPATLALLKRIDE</sequence>
<keyword evidence="4" id="KW-1185">Reference proteome</keyword>
<dbReference type="AlphaFoldDB" id="A0A4Y8ZUZ5"/>
<proteinExistence type="predicted"/>
<dbReference type="OrthoDB" id="9778494at2"/>
<feature type="signal peptide" evidence="2">
    <location>
        <begin position="1"/>
        <end position="18"/>
    </location>
</feature>
<evidence type="ECO:0000313" key="4">
    <source>
        <dbReference type="Proteomes" id="UP000298213"/>
    </source>
</evidence>
<name>A0A4Y8ZUZ5_9SPHN</name>
<dbReference type="EMBL" id="SPDV01000003">
    <property type="protein sequence ID" value="TFI59853.1"/>
    <property type="molecule type" value="Genomic_DNA"/>
</dbReference>
<dbReference type="RefSeq" id="WP_135083637.1">
    <property type="nucleotide sequence ID" value="NZ_SPDV01000003.1"/>
</dbReference>
<dbReference type="PANTHER" id="PTHR45588">
    <property type="entry name" value="TPR DOMAIN-CONTAINING PROTEIN"/>
    <property type="match status" value="1"/>
</dbReference>
<dbReference type="InterPro" id="IPR011990">
    <property type="entry name" value="TPR-like_helical_dom_sf"/>
</dbReference>